<evidence type="ECO:0000313" key="4">
    <source>
        <dbReference type="EMBL" id="VVC91442.1"/>
    </source>
</evidence>
<accession>A0A5E4Q1S0</accession>
<dbReference type="GO" id="GO:0007304">
    <property type="term" value="P:chorion-containing eggshell formation"/>
    <property type="evidence" value="ECO:0007669"/>
    <property type="project" value="InterPro"/>
</dbReference>
<organism evidence="4 5">
    <name type="scientific">Leptidea sinapis</name>
    <dbReference type="NCBI Taxonomy" id="189913"/>
    <lineage>
        <taxon>Eukaryota</taxon>
        <taxon>Metazoa</taxon>
        <taxon>Ecdysozoa</taxon>
        <taxon>Arthropoda</taxon>
        <taxon>Hexapoda</taxon>
        <taxon>Insecta</taxon>
        <taxon>Pterygota</taxon>
        <taxon>Neoptera</taxon>
        <taxon>Endopterygota</taxon>
        <taxon>Lepidoptera</taxon>
        <taxon>Glossata</taxon>
        <taxon>Ditrysia</taxon>
        <taxon>Papilionoidea</taxon>
        <taxon>Pieridae</taxon>
        <taxon>Dismorphiinae</taxon>
        <taxon>Leptidea</taxon>
    </lineage>
</organism>
<protein>
    <submittedName>
        <fullName evidence="4">Uncharacterized protein</fullName>
    </submittedName>
</protein>
<keyword evidence="2" id="KW-0677">Repeat</keyword>
<dbReference type="GO" id="GO:0042600">
    <property type="term" value="C:egg chorion"/>
    <property type="evidence" value="ECO:0007669"/>
    <property type="project" value="InterPro"/>
</dbReference>
<evidence type="ECO:0000256" key="1">
    <source>
        <dbReference type="ARBA" id="ARBA00005906"/>
    </source>
</evidence>
<evidence type="ECO:0000256" key="2">
    <source>
        <dbReference type="ARBA" id="ARBA00022737"/>
    </source>
</evidence>
<dbReference type="Proteomes" id="UP000324832">
    <property type="component" value="Unassembled WGS sequence"/>
</dbReference>
<dbReference type="EMBL" id="FZQP02001059">
    <property type="protein sequence ID" value="VVC91442.1"/>
    <property type="molecule type" value="Genomic_DNA"/>
</dbReference>
<dbReference type="Pfam" id="PF01723">
    <property type="entry name" value="Chorion_1"/>
    <property type="match status" value="3"/>
</dbReference>
<reference evidence="4 5" key="1">
    <citation type="submission" date="2017-07" db="EMBL/GenBank/DDBJ databases">
        <authorList>
            <person name="Talla V."/>
            <person name="Backstrom N."/>
        </authorList>
    </citation>
    <scope>NUCLEOTIDE SEQUENCE [LARGE SCALE GENOMIC DNA]</scope>
</reference>
<gene>
    <name evidence="4" type="ORF">LSINAPIS_LOCUS4113</name>
</gene>
<dbReference type="InterPro" id="IPR002635">
    <property type="entry name" value="Chorion"/>
</dbReference>
<name>A0A5E4Q1S0_9NEOP</name>
<evidence type="ECO:0000313" key="5">
    <source>
        <dbReference type="Proteomes" id="UP000324832"/>
    </source>
</evidence>
<evidence type="ECO:0000256" key="3">
    <source>
        <dbReference type="RuleBase" id="RU004378"/>
    </source>
</evidence>
<proteinExistence type="inferred from homology"/>
<keyword evidence="5" id="KW-1185">Reference proteome</keyword>
<sequence>MISNNAFEGPLAVGGQIPFLGAVGVEGLLPTAGAGGISFGAGNSNVAILNEDLSGYGYGAQYAAPYNMPASSFNMATLPFPAPYDIPPAPAVGSRPSTPTAPRNGICPATARGPSKAFRLAGAPCESAYPGALGFAGAPFNPALAAGLAQAPFGAAPFAAAPFAPGLAAPLAGPLAGAYGGEGIGEVSVLGEMPVAGTTMVNGQVPILGAVRFAGDLPAGGVVSISGSTGCGNRAYLQCIGSPFAPGYGPFAGPGNLAAGPYGYGAGPLGYGAELPYGPLAAPFAGPLAGAYGGEGVGEVSVLGEMPVAGTTMVNGQVPILGANAFSTLIGPAVYGNGFGLGNRAGCNSLWAERELASEMAYAPGAWAAERRAYAAPLEREIAAESLAYAPTWAAEREIAAERLAYNPVWAAEREIAAERRAYNPVWAAEREIAADSRALGYGGYGAGPLAGAYGGEGIGEVSVIGEMPVAGTTMINGQVPILGAAISCTCAGRWAGSPYGYEAGALAADRYAADRYAADIVATERYAADRIATDAYASNWYNGLGYGAAYEYPAAYEYGAFGQMSPAASRGGPLPVASSSPISPNGVSLLSENAIEGVLGVAGRLPFLGTVALEGALPTAGAGSVAYGSGNGNAISGQCLPYNAWISPCAAERWAEQSAVANLENIALAESRYGYGYPSGLGAASVAASNGGGLTVFSSSPIAPNGVSLFSENAIEGALAVAGELPFLGTVALEGALPTAGAGSVAYGSGNGNVGIMNEYGAGYGFGSPVDAPLAGPFGASLAAPLGSPIAGSIGSPFASQLGAYESLALGYPRSGCGCGRY</sequence>
<dbReference type="GO" id="GO:0005213">
    <property type="term" value="F:structural constituent of egg chorion"/>
    <property type="evidence" value="ECO:0007669"/>
    <property type="project" value="InterPro"/>
</dbReference>
<dbReference type="AlphaFoldDB" id="A0A5E4Q1S0"/>
<comment type="similarity">
    <text evidence="1 3">Belongs to the chorion protein family.</text>
</comment>